<dbReference type="EMBL" id="SRKY01000002">
    <property type="protein sequence ID" value="THH37173.1"/>
    <property type="molecule type" value="Genomic_DNA"/>
</dbReference>
<dbReference type="GO" id="GO:0047865">
    <property type="term" value="F:dimethylglycine dehydrogenase activity"/>
    <property type="evidence" value="ECO:0007669"/>
    <property type="project" value="TreeGrafter"/>
</dbReference>
<dbReference type="Proteomes" id="UP000306602">
    <property type="component" value="Unassembled WGS sequence"/>
</dbReference>
<evidence type="ECO:0000259" key="5">
    <source>
        <dbReference type="Pfam" id="PF01571"/>
    </source>
</evidence>
<keyword evidence="3" id="KW-0472">Membrane</keyword>
<dbReference type="Pfam" id="PF16350">
    <property type="entry name" value="FAO_M"/>
    <property type="match status" value="1"/>
</dbReference>
<gene>
    <name evidence="8" type="ORF">E4Z66_09605</name>
</gene>
<evidence type="ECO:0000259" key="4">
    <source>
        <dbReference type="Pfam" id="PF01266"/>
    </source>
</evidence>
<dbReference type="SUPFAM" id="SSF101790">
    <property type="entry name" value="Aminomethyltransferase beta-barrel domain"/>
    <property type="match status" value="1"/>
</dbReference>
<dbReference type="AlphaFoldDB" id="A0A4V3XKJ3"/>
<name>A0A4V3XKJ3_9RHOB</name>
<dbReference type="InterPro" id="IPR029043">
    <property type="entry name" value="GcvT/YgfZ_C"/>
</dbReference>
<dbReference type="Gene3D" id="3.30.70.1400">
    <property type="entry name" value="Aminomethyltransferase beta-barrel domains"/>
    <property type="match status" value="1"/>
</dbReference>
<dbReference type="PANTHER" id="PTHR13847">
    <property type="entry name" value="SARCOSINE DEHYDROGENASE-RELATED"/>
    <property type="match status" value="1"/>
</dbReference>
<feature type="domain" description="GCVT N-terminal" evidence="5">
    <location>
        <begin position="425"/>
        <end position="699"/>
    </location>
</feature>
<organism evidence="8 9">
    <name type="scientific">Aliishimia ponticola</name>
    <dbReference type="NCBI Taxonomy" id="2499833"/>
    <lineage>
        <taxon>Bacteria</taxon>
        <taxon>Pseudomonadati</taxon>
        <taxon>Pseudomonadota</taxon>
        <taxon>Alphaproteobacteria</taxon>
        <taxon>Rhodobacterales</taxon>
        <taxon>Paracoccaceae</taxon>
        <taxon>Aliishimia</taxon>
    </lineage>
</organism>
<dbReference type="PANTHER" id="PTHR13847:SF187">
    <property type="entry name" value="DIMETHYLGLYCINE DEHYDROGENASE, MITOCHONDRIAL"/>
    <property type="match status" value="1"/>
</dbReference>
<dbReference type="InterPro" id="IPR032503">
    <property type="entry name" value="FAO_M"/>
</dbReference>
<sequence length="806" mass="88110">MKSQYRVVVIGGGVVGASVLYHLAKLGWTDVVMLERRRLASGSSWHAAGGIHALNGDPNMAALQAYTIDLLSKIEEESGQNIGLHMTGGLSLAGTPDRWEWLQSNYRIFQSIGIEDCELLTPEEAQKRCPIMSTDGILGAMWADREGYIDTTGTVQAYATAARKRGAEYYENTKVESLTQTADGWIVKTDKGDITCEHVVNAAGLWAKQVGRMAGIELPVSPLKHHYLVTDTVPEVAAADFEMPMTVDLEGFTYMRQDQKGVLVGIYEVDHEHWAMDGAPWNYGEELFQEQMDRIENELTLGFARYPAIENVGIKTWVNGAFTFSPDGNPLVGPVPGKRGYWSACAVMAGFLQGGGVGKTLAEWMIEGEPEADAWSMDVARYGAYAENRQYIRETTGQFYSRRFVMTYPNEQLPAGRPLKMAPAHDAMTAAGARWGVSWDLETPLYFAPEGFVEAPTLRRTNAHDIVAAECKTVREGVGLLDITGFSRFEVTGPNAESWLNRIMATKLPAPGRARLAVMLSESGRLKGDLTLLNWGPDASGTPRYWIMGSYYLRAWHMRWFNDHMAEGVTIQDLGEDMCGFALVGPDSRKVIEKTTEDAVGALPFMGCMRADIGLTRAHVARMSVTGEMGFEMNCRMGDHVALRRTLLAAGEEFGIREVGFNALLSLRLEKSFGIWNAEFTQDRTPGMTGMDRWIAWDKGDFIGREAALAERDGSGPAQQIVTLEIDAGDADASGYEPVWQAGKKVGFVTSGGYGHSLGKSFALAMVDAAAGAPGTDLSVHVVGVERAAKVVPPSPYDPDGKAMRG</sequence>
<dbReference type="InterPro" id="IPR027266">
    <property type="entry name" value="TrmE/GcvT-like"/>
</dbReference>
<dbReference type="SUPFAM" id="SSF103025">
    <property type="entry name" value="Folate-binding domain"/>
    <property type="match status" value="1"/>
</dbReference>
<dbReference type="SUPFAM" id="SSF51905">
    <property type="entry name" value="FAD/NAD(P)-binding domain"/>
    <property type="match status" value="1"/>
</dbReference>
<keyword evidence="3" id="KW-0812">Transmembrane</keyword>
<evidence type="ECO:0000313" key="8">
    <source>
        <dbReference type="EMBL" id="THH37173.1"/>
    </source>
</evidence>
<dbReference type="Pfam" id="PF08669">
    <property type="entry name" value="GCV_T_C"/>
    <property type="match status" value="1"/>
</dbReference>
<comment type="similarity">
    <text evidence="1">Belongs to the GcvT family.</text>
</comment>
<evidence type="ECO:0000256" key="2">
    <source>
        <dbReference type="ARBA" id="ARBA00023002"/>
    </source>
</evidence>
<dbReference type="Gene3D" id="3.30.1360.120">
    <property type="entry name" value="Probable tRNA modification gtpase trme, domain 1"/>
    <property type="match status" value="1"/>
</dbReference>
<dbReference type="Pfam" id="PF01571">
    <property type="entry name" value="GCV_T"/>
    <property type="match status" value="1"/>
</dbReference>
<keyword evidence="2" id="KW-0560">Oxidoreductase</keyword>
<reference evidence="8 9" key="1">
    <citation type="submission" date="2019-04" db="EMBL/GenBank/DDBJ databases">
        <title>Shimia ponticola sp. nov., isolated from seawater.</title>
        <authorList>
            <person name="Kim Y.-O."/>
            <person name="Yoon J.-H."/>
        </authorList>
    </citation>
    <scope>NUCLEOTIDE SEQUENCE [LARGE SCALE GENOMIC DNA]</scope>
    <source>
        <strain evidence="8 9">MYP11</strain>
    </source>
</reference>
<accession>A0A4V3XKJ3</accession>
<evidence type="ECO:0000256" key="3">
    <source>
        <dbReference type="SAM" id="Phobius"/>
    </source>
</evidence>
<feature type="domain" description="FAD dependent oxidoreductase" evidence="4">
    <location>
        <begin position="6"/>
        <end position="364"/>
    </location>
</feature>
<evidence type="ECO:0000259" key="6">
    <source>
        <dbReference type="Pfam" id="PF08669"/>
    </source>
</evidence>
<protein>
    <submittedName>
        <fullName evidence="8">FAD-dependent oxidoreductase</fullName>
    </submittedName>
</protein>
<evidence type="ECO:0000259" key="7">
    <source>
        <dbReference type="Pfam" id="PF16350"/>
    </source>
</evidence>
<evidence type="ECO:0000313" key="9">
    <source>
        <dbReference type="Proteomes" id="UP000306602"/>
    </source>
</evidence>
<dbReference type="RefSeq" id="WP_136462773.1">
    <property type="nucleotide sequence ID" value="NZ_SRKY01000002.1"/>
</dbReference>
<keyword evidence="3" id="KW-1133">Transmembrane helix</keyword>
<dbReference type="InterPro" id="IPR006222">
    <property type="entry name" value="GCVT_N"/>
</dbReference>
<evidence type="ECO:0000256" key="1">
    <source>
        <dbReference type="ARBA" id="ARBA00008609"/>
    </source>
</evidence>
<dbReference type="InterPro" id="IPR006076">
    <property type="entry name" value="FAD-dep_OxRdtase"/>
</dbReference>
<feature type="domain" description="FAD dependent oxidoreductase central" evidence="7">
    <location>
        <begin position="367"/>
        <end position="421"/>
    </location>
</feature>
<feature type="domain" description="Aminomethyltransferase C-terminal" evidence="6">
    <location>
        <begin position="720"/>
        <end position="798"/>
    </location>
</feature>
<proteinExistence type="inferred from homology"/>
<dbReference type="Gene3D" id="3.50.50.60">
    <property type="entry name" value="FAD/NAD(P)-binding domain"/>
    <property type="match status" value="1"/>
</dbReference>
<dbReference type="SUPFAM" id="SSF54373">
    <property type="entry name" value="FAD-linked reductases, C-terminal domain"/>
    <property type="match status" value="1"/>
</dbReference>
<dbReference type="GO" id="GO:0005737">
    <property type="term" value="C:cytoplasm"/>
    <property type="evidence" value="ECO:0007669"/>
    <property type="project" value="TreeGrafter"/>
</dbReference>
<feature type="transmembrane region" description="Helical" evidence="3">
    <location>
        <begin position="7"/>
        <end position="28"/>
    </location>
</feature>
<dbReference type="Pfam" id="PF01266">
    <property type="entry name" value="DAO"/>
    <property type="match status" value="1"/>
</dbReference>
<dbReference type="InterPro" id="IPR013977">
    <property type="entry name" value="GcvT_C"/>
</dbReference>
<dbReference type="InterPro" id="IPR036188">
    <property type="entry name" value="FAD/NAD-bd_sf"/>
</dbReference>
<comment type="caution">
    <text evidence="8">The sequence shown here is derived from an EMBL/GenBank/DDBJ whole genome shotgun (WGS) entry which is preliminary data.</text>
</comment>
<dbReference type="Gene3D" id="3.30.9.10">
    <property type="entry name" value="D-Amino Acid Oxidase, subunit A, domain 2"/>
    <property type="match status" value="1"/>
</dbReference>
<dbReference type="OrthoDB" id="7156675at2"/>
<dbReference type="Gene3D" id="2.40.30.110">
    <property type="entry name" value="Aminomethyltransferase beta-barrel domains"/>
    <property type="match status" value="1"/>
</dbReference>
<keyword evidence="9" id="KW-1185">Reference proteome</keyword>